<dbReference type="Gene3D" id="3.10.180.10">
    <property type="entry name" value="2,3-Dihydroxybiphenyl 1,2-Dioxygenase, domain 1"/>
    <property type="match status" value="1"/>
</dbReference>
<evidence type="ECO:0000313" key="4">
    <source>
        <dbReference type="Proteomes" id="UP000253891"/>
    </source>
</evidence>
<dbReference type="SUPFAM" id="SSF54593">
    <property type="entry name" value="Glyoxalase/Bleomycin resistance protein/Dihydroxybiphenyl dioxygenase"/>
    <property type="match status" value="1"/>
</dbReference>
<accession>A0A0K8MHK7</accession>
<dbReference type="InterPro" id="IPR037523">
    <property type="entry name" value="VOC_core"/>
</dbReference>
<keyword evidence="3" id="KW-0456">Lyase</keyword>
<name>A0A0K8MHK7_9LACO</name>
<dbReference type="GO" id="GO:0046491">
    <property type="term" value="P:L-methylmalonyl-CoA metabolic process"/>
    <property type="evidence" value="ECO:0007669"/>
    <property type="project" value="TreeGrafter"/>
</dbReference>
<dbReference type="Proteomes" id="UP000253891">
    <property type="component" value="Unassembled WGS sequence"/>
</dbReference>
<dbReference type="GO" id="GO:0004493">
    <property type="term" value="F:methylmalonyl-CoA epimerase activity"/>
    <property type="evidence" value="ECO:0007669"/>
    <property type="project" value="TreeGrafter"/>
</dbReference>
<dbReference type="STRING" id="157463.GCA_001047075_00942"/>
<reference evidence="3 4" key="1">
    <citation type="journal article" date="2015" name="BMC Genomics">
        <title>Comparative genomics of Fructobacillus spp. and Leuconostoc spp. reveals niche-specific evolution of Fructobacillus spp.</title>
        <authorList>
            <person name="Endo A."/>
            <person name="Tanizawa Y."/>
            <person name="Tanaka N."/>
            <person name="Maeno S."/>
            <person name="Kumar H."/>
            <person name="Shiwa Y."/>
            <person name="Okada S."/>
            <person name="Yoshikawa H."/>
            <person name="Dicks L."/>
            <person name="Nakagawa J."/>
            <person name="Arita M."/>
        </authorList>
    </citation>
    <scope>NUCLEOTIDE SEQUENCE [LARGE SCALE GENOMIC DNA]</scope>
    <source>
        <strain evidence="3 4">JCM 12225</strain>
    </source>
</reference>
<dbReference type="EMBL" id="DF968005">
    <property type="protein sequence ID" value="GAP00026.1"/>
    <property type="molecule type" value="Genomic_DNA"/>
</dbReference>
<feature type="domain" description="VOC" evidence="2">
    <location>
        <begin position="9"/>
        <end position="126"/>
    </location>
</feature>
<dbReference type="Pfam" id="PF13669">
    <property type="entry name" value="Glyoxalase_4"/>
    <property type="match status" value="1"/>
</dbReference>
<evidence type="ECO:0000256" key="1">
    <source>
        <dbReference type="ARBA" id="ARBA00022723"/>
    </source>
</evidence>
<protein>
    <submittedName>
        <fullName evidence="3">Lactoylglutathione lyase-like protein</fullName>
    </submittedName>
</protein>
<sequence length="129" mass="14392">MAFTDYFDDVQHVGVPTPDLDRAEKFWTSLGFEKTGDFQEGGPVKFFKYGHLVIETWLSDEGTGKPGSINHISMNTSDADAAFVAAKEQGLDLIDSEVQHLPFWDNGIKFFNVRTPEGVTLEFCEIVKG</sequence>
<dbReference type="RefSeq" id="WP_061993381.1">
    <property type="nucleotide sequence ID" value="NZ_DF968005.1"/>
</dbReference>
<dbReference type="PANTHER" id="PTHR43048:SF3">
    <property type="entry name" value="METHYLMALONYL-COA EPIMERASE, MITOCHONDRIAL"/>
    <property type="match status" value="1"/>
</dbReference>
<keyword evidence="1" id="KW-0479">Metal-binding</keyword>
<evidence type="ECO:0000313" key="3">
    <source>
        <dbReference type="EMBL" id="GAP00026.1"/>
    </source>
</evidence>
<evidence type="ECO:0000259" key="2">
    <source>
        <dbReference type="PROSITE" id="PS51819"/>
    </source>
</evidence>
<gene>
    <name evidence="3" type="ORF">FFIC_280300</name>
</gene>
<keyword evidence="4" id="KW-1185">Reference proteome</keyword>
<dbReference type="AlphaFoldDB" id="A0A0K8MHK7"/>
<dbReference type="GO" id="GO:0046872">
    <property type="term" value="F:metal ion binding"/>
    <property type="evidence" value="ECO:0007669"/>
    <property type="project" value="UniProtKB-KW"/>
</dbReference>
<dbReference type="GO" id="GO:0016829">
    <property type="term" value="F:lyase activity"/>
    <property type="evidence" value="ECO:0007669"/>
    <property type="project" value="UniProtKB-KW"/>
</dbReference>
<dbReference type="InterPro" id="IPR029068">
    <property type="entry name" value="Glyas_Bleomycin-R_OHBP_Dase"/>
</dbReference>
<dbReference type="OrthoDB" id="371072at2"/>
<dbReference type="PANTHER" id="PTHR43048">
    <property type="entry name" value="METHYLMALONYL-COA EPIMERASE"/>
    <property type="match status" value="1"/>
</dbReference>
<dbReference type="InterPro" id="IPR051785">
    <property type="entry name" value="MMCE/EMCE_epimerase"/>
</dbReference>
<proteinExistence type="predicted"/>
<dbReference type="PROSITE" id="PS51819">
    <property type="entry name" value="VOC"/>
    <property type="match status" value="1"/>
</dbReference>
<organism evidence="3 4">
    <name type="scientific">Fructobacillus ficulneus</name>
    <dbReference type="NCBI Taxonomy" id="157463"/>
    <lineage>
        <taxon>Bacteria</taxon>
        <taxon>Bacillati</taxon>
        <taxon>Bacillota</taxon>
        <taxon>Bacilli</taxon>
        <taxon>Lactobacillales</taxon>
        <taxon>Lactobacillaceae</taxon>
        <taxon>Fructobacillus</taxon>
    </lineage>
</organism>